<evidence type="ECO:0000313" key="1">
    <source>
        <dbReference type="EMBL" id="MDL4935821.1"/>
    </source>
</evidence>
<gene>
    <name evidence="1" type="ORF">QRX88_08855</name>
</gene>
<proteinExistence type="predicted"/>
<organism evidence="1 2">
    <name type="scientific">Enterococcus gallinarum</name>
    <dbReference type="NCBI Taxonomy" id="1353"/>
    <lineage>
        <taxon>Bacteria</taxon>
        <taxon>Bacillati</taxon>
        <taxon>Bacillota</taxon>
        <taxon>Bacilli</taxon>
        <taxon>Lactobacillales</taxon>
        <taxon>Enterococcaceae</taxon>
        <taxon>Enterococcus</taxon>
    </lineage>
</organism>
<comment type="caution">
    <text evidence="1">The sequence shown here is derived from an EMBL/GenBank/DDBJ whole genome shotgun (WGS) entry which is preliminary data.</text>
</comment>
<protein>
    <submittedName>
        <fullName evidence="1">Uncharacterized protein</fullName>
    </submittedName>
</protein>
<dbReference type="RefSeq" id="WP_081118550.1">
    <property type="nucleotide sequence ID" value="NZ_JASUBC010000002.1"/>
</dbReference>
<dbReference type="Proteomes" id="UP001241571">
    <property type="component" value="Unassembled WGS sequence"/>
</dbReference>
<dbReference type="AlphaFoldDB" id="A0ABD4ZT67"/>
<sequence>MDKLLQAKIAQVRVQRLTGKLTDDHFNFFVRGVNQALRYLNLQYISEQHEVVEFTGNASNFDLSDLESADPDQLGYFKRGFFLVKEVADSSGKPSEELEDEAQQINEL</sequence>
<accession>A0ABD4ZT67</accession>
<name>A0ABD4ZT67_ENTGA</name>
<evidence type="ECO:0000313" key="2">
    <source>
        <dbReference type="Proteomes" id="UP001241571"/>
    </source>
</evidence>
<reference evidence="1 2" key="1">
    <citation type="submission" date="2023-06" db="EMBL/GenBank/DDBJ databases">
        <title>Acute promotion of culturable opportunistic pathogens and persistent increase of antibiotic resistance following antibiotic exposure in mouse gut microbiota.</title>
        <authorList>
            <person name="Li L."/>
            <person name="Wang B."/>
            <person name="Sun Y."/>
            <person name="Wang M."/>
            <person name="Xu H."/>
        </authorList>
    </citation>
    <scope>NUCLEOTIDE SEQUENCE [LARGE SCALE GENOMIC DNA]</scope>
    <source>
        <strain evidence="1 2">CRI2_2</strain>
    </source>
</reference>
<dbReference type="EMBL" id="JASUBT010000005">
    <property type="protein sequence ID" value="MDL4935821.1"/>
    <property type="molecule type" value="Genomic_DNA"/>
</dbReference>